<sequence length="173" mass="19419">MSPTSHQHRVQRIYPPATLHHRFDAERLLTPPPSPLRRVFDIELTLPIPSTALLDSVPAASKETPTGQAMIRKPSGEVTRLAREGYNLRGALGWTEGVYSEVQASVHKLADLQLKPVSFSKQSSADIQRVYGLATELHPFLRQYENNWPIADFLRTYLKNKAAAANRKKTPVL</sequence>
<proteinExistence type="predicted"/>
<name>A0A165BPP7_9APHY</name>
<dbReference type="Proteomes" id="UP000076871">
    <property type="component" value="Unassembled WGS sequence"/>
</dbReference>
<evidence type="ECO:0000313" key="2">
    <source>
        <dbReference type="Proteomes" id="UP000076871"/>
    </source>
</evidence>
<dbReference type="EMBL" id="KV427664">
    <property type="protein sequence ID" value="KZT01430.1"/>
    <property type="molecule type" value="Genomic_DNA"/>
</dbReference>
<dbReference type="RefSeq" id="XP_040759170.1">
    <property type="nucleotide sequence ID" value="XM_040913317.1"/>
</dbReference>
<dbReference type="AlphaFoldDB" id="A0A165BPP7"/>
<dbReference type="OrthoDB" id="2800798at2759"/>
<dbReference type="STRING" id="1314785.A0A165BPP7"/>
<organism evidence="1 2">
    <name type="scientific">Laetiporus sulphureus 93-53</name>
    <dbReference type="NCBI Taxonomy" id="1314785"/>
    <lineage>
        <taxon>Eukaryota</taxon>
        <taxon>Fungi</taxon>
        <taxon>Dikarya</taxon>
        <taxon>Basidiomycota</taxon>
        <taxon>Agaricomycotina</taxon>
        <taxon>Agaricomycetes</taxon>
        <taxon>Polyporales</taxon>
        <taxon>Laetiporus</taxon>
    </lineage>
</organism>
<dbReference type="InParanoid" id="A0A165BPP7"/>
<dbReference type="GeneID" id="63830345"/>
<keyword evidence="2" id="KW-1185">Reference proteome</keyword>
<accession>A0A165BPP7</accession>
<protein>
    <submittedName>
        <fullName evidence="1">Uncharacterized protein</fullName>
    </submittedName>
</protein>
<gene>
    <name evidence="1" type="ORF">LAESUDRAFT_763691</name>
</gene>
<reference evidence="1 2" key="1">
    <citation type="journal article" date="2016" name="Mol. Biol. Evol.">
        <title>Comparative Genomics of Early-Diverging Mushroom-Forming Fungi Provides Insights into the Origins of Lignocellulose Decay Capabilities.</title>
        <authorList>
            <person name="Nagy L.G."/>
            <person name="Riley R."/>
            <person name="Tritt A."/>
            <person name="Adam C."/>
            <person name="Daum C."/>
            <person name="Floudas D."/>
            <person name="Sun H."/>
            <person name="Yadav J.S."/>
            <person name="Pangilinan J."/>
            <person name="Larsson K.H."/>
            <person name="Matsuura K."/>
            <person name="Barry K."/>
            <person name="Labutti K."/>
            <person name="Kuo R."/>
            <person name="Ohm R.A."/>
            <person name="Bhattacharya S.S."/>
            <person name="Shirouzu T."/>
            <person name="Yoshinaga Y."/>
            <person name="Martin F.M."/>
            <person name="Grigoriev I.V."/>
            <person name="Hibbett D.S."/>
        </authorList>
    </citation>
    <scope>NUCLEOTIDE SEQUENCE [LARGE SCALE GENOMIC DNA]</scope>
    <source>
        <strain evidence="1 2">93-53</strain>
    </source>
</reference>
<evidence type="ECO:0000313" key="1">
    <source>
        <dbReference type="EMBL" id="KZT01430.1"/>
    </source>
</evidence>